<dbReference type="Proteomes" id="UP000427906">
    <property type="component" value="Chromosome"/>
</dbReference>
<keyword evidence="4 6" id="KW-1133">Transmembrane helix</keyword>
<keyword evidence="2" id="KW-1003">Cell membrane</keyword>
<keyword evidence="3 6" id="KW-0812">Transmembrane</keyword>
<feature type="transmembrane region" description="Helical" evidence="6">
    <location>
        <begin position="245"/>
        <end position="265"/>
    </location>
</feature>
<accession>A0A5K7YNC3</accession>
<feature type="transmembrane region" description="Helical" evidence="6">
    <location>
        <begin position="221"/>
        <end position="239"/>
    </location>
</feature>
<evidence type="ECO:0000256" key="1">
    <source>
        <dbReference type="ARBA" id="ARBA00004651"/>
    </source>
</evidence>
<protein>
    <recommendedName>
        <fullName evidence="9">Polysaccharide biosynthesis protein C-terminal domain-containing protein</fullName>
    </recommendedName>
</protein>
<feature type="transmembrane region" description="Helical" evidence="6">
    <location>
        <begin position="433"/>
        <end position="453"/>
    </location>
</feature>
<feature type="transmembrane region" description="Helical" evidence="6">
    <location>
        <begin position="345"/>
        <end position="365"/>
    </location>
</feature>
<feature type="transmembrane region" description="Helical" evidence="6">
    <location>
        <begin position="163"/>
        <end position="181"/>
    </location>
</feature>
<feature type="transmembrane region" description="Helical" evidence="6">
    <location>
        <begin position="402"/>
        <end position="421"/>
    </location>
</feature>
<feature type="transmembrane region" description="Helical" evidence="6">
    <location>
        <begin position="187"/>
        <end position="209"/>
    </location>
</feature>
<dbReference type="EMBL" id="AP021874">
    <property type="protein sequence ID" value="BBO68401.1"/>
    <property type="molecule type" value="Genomic_DNA"/>
</dbReference>
<dbReference type="GO" id="GO:0005886">
    <property type="term" value="C:plasma membrane"/>
    <property type="evidence" value="ECO:0007669"/>
    <property type="project" value="UniProtKB-SubCell"/>
</dbReference>
<evidence type="ECO:0008006" key="9">
    <source>
        <dbReference type="Google" id="ProtNLM"/>
    </source>
</evidence>
<gene>
    <name evidence="7" type="ORF">DSCA_23310</name>
</gene>
<reference evidence="7 8" key="1">
    <citation type="submission" date="2019-11" db="EMBL/GenBank/DDBJ databases">
        <title>Comparative genomics of hydrocarbon-degrading Desulfosarcina strains.</title>
        <authorList>
            <person name="Watanabe M."/>
            <person name="Kojima H."/>
            <person name="Fukui M."/>
        </authorList>
    </citation>
    <scope>NUCLEOTIDE SEQUENCE [LARGE SCALE GENOMIC DNA]</scope>
    <source>
        <strain evidence="7 8">PL12</strain>
    </source>
</reference>
<evidence type="ECO:0000256" key="6">
    <source>
        <dbReference type="SAM" id="Phobius"/>
    </source>
</evidence>
<evidence type="ECO:0000256" key="5">
    <source>
        <dbReference type="ARBA" id="ARBA00023136"/>
    </source>
</evidence>
<dbReference type="AlphaFoldDB" id="A0A5K7YNC3"/>
<evidence type="ECO:0000313" key="8">
    <source>
        <dbReference type="Proteomes" id="UP000427906"/>
    </source>
</evidence>
<sequence>MSNQFNVLKNSTSIFFAWLTPIAVQFLAIPFIVNRLGNDQYGIYTLGLTVMGYFAILDMNMVKGGIRYIAEFNGKGDDEKVKQVISFGFLAYLAIGILGCSLIMLSVDPVLMRMFKIPANYTETARIVLFLTGGGFLSNILKSYMLSLPKALHRFDISNQTDVLFQVITTLATVVLVYAGYGLLEIVALRIVSNLLCVIALMASVKRCLPYFRFTMAFEKALIRNIASYSVITFIGRIGTVTSNHFHLIVVGAILGPAAVTLFSVPQQLVSRIMSLSSRLSMMIFPISSELGAKREIEKLHVIYIRMSRFMFFLNMMLTVVFVAFAHDILLIWMGSEFADQAFRVLALIAVGFLFDRVTMMPSLVTEGLDHPMVTSAFAFIRGATAIALTYAGGVLVGLDGVAWGFLASSAICSISFNVYVHRITIKLSIARVLKEAYSLTFFCSLFITAITLVLKKAMALVDSFWISLASQSLIVSVLFMLLGYFGVLNQEERWRLMNTMMKKIPSSKSVHS</sequence>
<name>A0A5K7YNC3_9BACT</name>
<dbReference type="KEGG" id="dalk:DSCA_23310"/>
<proteinExistence type="predicted"/>
<evidence type="ECO:0000256" key="2">
    <source>
        <dbReference type="ARBA" id="ARBA00022475"/>
    </source>
</evidence>
<dbReference type="InterPro" id="IPR002797">
    <property type="entry name" value="Polysacc_synth"/>
</dbReference>
<evidence type="ECO:0000256" key="4">
    <source>
        <dbReference type="ARBA" id="ARBA00022989"/>
    </source>
</evidence>
<dbReference type="PANTHER" id="PTHR30250:SF26">
    <property type="entry name" value="PSMA PROTEIN"/>
    <property type="match status" value="1"/>
</dbReference>
<feature type="transmembrane region" description="Helical" evidence="6">
    <location>
        <begin position="41"/>
        <end position="62"/>
    </location>
</feature>
<feature type="transmembrane region" description="Helical" evidence="6">
    <location>
        <begin position="377"/>
        <end position="396"/>
    </location>
</feature>
<dbReference type="Pfam" id="PF01943">
    <property type="entry name" value="Polysacc_synt"/>
    <property type="match status" value="1"/>
</dbReference>
<feature type="transmembrane region" description="Helical" evidence="6">
    <location>
        <begin position="310"/>
        <end position="333"/>
    </location>
</feature>
<keyword evidence="5 6" id="KW-0472">Membrane</keyword>
<keyword evidence="8" id="KW-1185">Reference proteome</keyword>
<feature type="transmembrane region" description="Helical" evidence="6">
    <location>
        <begin position="12"/>
        <end position="29"/>
    </location>
</feature>
<evidence type="ECO:0000313" key="7">
    <source>
        <dbReference type="EMBL" id="BBO68401.1"/>
    </source>
</evidence>
<evidence type="ECO:0000256" key="3">
    <source>
        <dbReference type="ARBA" id="ARBA00022692"/>
    </source>
</evidence>
<feature type="transmembrane region" description="Helical" evidence="6">
    <location>
        <begin position="465"/>
        <end position="488"/>
    </location>
</feature>
<feature type="transmembrane region" description="Helical" evidence="6">
    <location>
        <begin position="125"/>
        <end position="142"/>
    </location>
</feature>
<dbReference type="PANTHER" id="PTHR30250">
    <property type="entry name" value="PST FAMILY PREDICTED COLANIC ACID TRANSPORTER"/>
    <property type="match status" value="1"/>
</dbReference>
<organism evidence="7 8">
    <name type="scientific">Desulfosarcina alkanivorans</name>
    <dbReference type="NCBI Taxonomy" id="571177"/>
    <lineage>
        <taxon>Bacteria</taxon>
        <taxon>Pseudomonadati</taxon>
        <taxon>Thermodesulfobacteriota</taxon>
        <taxon>Desulfobacteria</taxon>
        <taxon>Desulfobacterales</taxon>
        <taxon>Desulfosarcinaceae</taxon>
        <taxon>Desulfosarcina</taxon>
    </lineage>
</organism>
<dbReference type="InterPro" id="IPR050833">
    <property type="entry name" value="Poly_Biosynth_Transport"/>
</dbReference>
<comment type="subcellular location">
    <subcellularLocation>
        <location evidence="1">Cell membrane</location>
        <topology evidence="1">Multi-pass membrane protein</topology>
    </subcellularLocation>
</comment>
<feature type="transmembrane region" description="Helical" evidence="6">
    <location>
        <begin position="83"/>
        <end position="105"/>
    </location>
</feature>